<keyword evidence="5 11" id="KW-0545">Nucleotide biosynthesis</keyword>
<dbReference type="GO" id="GO:0006235">
    <property type="term" value="P:dTTP biosynthetic process"/>
    <property type="evidence" value="ECO:0007669"/>
    <property type="project" value="UniProtKB-UniRule"/>
</dbReference>
<comment type="catalytic activity">
    <reaction evidence="10 11">
        <text>dTMP + ATP = dTDP + ADP</text>
        <dbReference type="Rhea" id="RHEA:13517"/>
        <dbReference type="ChEBI" id="CHEBI:30616"/>
        <dbReference type="ChEBI" id="CHEBI:58369"/>
        <dbReference type="ChEBI" id="CHEBI:63528"/>
        <dbReference type="ChEBI" id="CHEBI:456216"/>
        <dbReference type="EC" id="2.7.4.9"/>
    </reaction>
</comment>
<dbReference type="RefSeq" id="WP_108311087.1">
    <property type="nucleotide sequence ID" value="NZ_NESN01000001.1"/>
</dbReference>
<evidence type="ECO:0000313" key="14">
    <source>
        <dbReference type="Proteomes" id="UP000250790"/>
    </source>
</evidence>
<dbReference type="InterPro" id="IPR027417">
    <property type="entry name" value="P-loop_NTPase"/>
</dbReference>
<evidence type="ECO:0000259" key="12">
    <source>
        <dbReference type="Pfam" id="PF02223"/>
    </source>
</evidence>
<evidence type="ECO:0000256" key="10">
    <source>
        <dbReference type="ARBA" id="ARBA00048743"/>
    </source>
</evidence>
<dbReference type="GO" id="GO:0006233">
    <property type="term" value="P:dTDP biosynthetic process"/>
    <property type="evidence" value="ECO:0007669"/>
    <property type="project" value="InterPro"/>
</dbReference>
<dbReference type="EC" id="2.7.4.9" evidence="2 11"/>
<evidence type="ECO:0000256" key="2">
    <source>
        <dbReference type="ARBA" id="ARBA00012980"/>
    </source>
</evidence>
<keyword evidence="6 11" id="KW-0547">Nucleotide-binding</keyword>
<evidence type="ECO:0000256" key="1">
    <source>
        <dbReference type="ARBA" id="ARBA00009776"/>
    </source>
</evidence>
<dbReference type="GO" id="GO:0004798">
    <property type="term" value="F:dTMP kinase activity"/>
    <property type="evidence" value="ECO:0007669"/>
    <property type="project" value="UniProtKB-UniRule"/>
</dbReference>
<dbReference type="PANTHER" id="PTHR10344:SF4">
    <property type="entry name" value="UMP-CMP KINASE 2, MITOCHONDRIAL"/>
    <property type="match status" value="1"/>
</dbReference>
<evidence type="ECO:0000256" key="11">
    <source>
        <dbReference type="HAMAP-Rule" id="MF_00165"/>
    </source>
</evidence>
<dbReference type="InterPro" id="IPR039430">
    <property type="entry name" value="Thymidylate_kin-like_dom"/>
</dbReference>
<keyword evidence="8 11" id="KW-0067">ATP-binding</keyword>
<dbReference type="InterPro" id="IPR018094">
    <property type="entry name" value="Thymidylate_kinase"/>
</dbReference>
<keyword evidence="4 11" id="KW-0808">Transferase</keyword>
<accession>A0A315EG13</accession>
<dbReference type="Proteomes" id="UP000250790">
    <property type="component" value="Unassembled WGS sequence"/>
</dbReference>
<dbReference type="OrthoDB" id="9774907at2"/>
<dbReference type="Gene3D" id="3.40.50.300">
    <property type="entry name" value="P-loop containing nucleotide triphosphate hydrolases"/>
    <property type="match status" value="1"/>
</dbReference>
<dbReference type="PANTHER" id="PTHR10344">
    <property type="entry name" value="THYMIDYLATE KINASE"/>
    <property type="match status" value="1"/>
</dbReference>
<evidence type="ECO:0000256" key="3">
    <source>
        <dbReference type="ARBA" id="ARBA00017144"/>
    </source>
</evidence>
<evidence type="ECO:0000256" key="8">
    <source>
        <dbReference type="ARBA" id="ARBA00022840"/>
    </source>
</evidence>
<evidence type="ECO:0000256" key="7">
    <source>
        <dbReference type="ARBA" id="ARBA00022777"/>
    </source>
</evidence>
<dbReference type="AlphaFoldDB" id="A0A315EG13"/>
<dbReference type="Pfam" id="PF02223">
    <property type="entry name" value="Thymidylate_kin"/>
    <property type="match status" value="1"/>
</dbReference>
<gene>
    <name evidence="11" type="primary">tmk</name>
    <name evidence="13" type="ORF">B9Z37_00185</name>
</gene>
<dbReference type="HAMAP" id="MF_00165">
    <property type="entry name" value="Thymidylate_kinase"/>
    <property type="match status" value="1"/>
</dbReference>
<comment type="similarity">
    <text evidence="1 11">Belongs to the thymidylate kinase family.</text>
</comment>
<protein>
    <recommendedName>
        <fullName evidence="3 11">Thymidylate kinase</fullName>
        <ecNumber evidence="2 11">2.7.4.9</ecNumber>
    </recommendedName>
    <alternativeName>
        <fullName evidence="9 11">dTMP kinase</fullName>
    </alternativeName>
</protein>
<dbReference type="GO" id="GO:0005524">
    <property type="term" value="F:ATP binding"/>
    <property type="evidence" value="ECO:0007669"/>
    <property type="project" value="UniProtKB-UniRule"/>
</dbReference>
<comment type="caution">
    <text evidence="13">The sequence shown here is derived from an EMBL/GenBank/DDBJ whole genome shotgun (WGS) entry which is preliminary data.</text>
</comment>
<sequence length="250" mass="27390">MTRGLFISFEGIDGAGKSTHIDRVAQLFRQAGRTVVLTREPGGTPLSEKLRELVLHEPMDALTEALLMFAARREHLVQVIEPALARGDVVLCDRFTDATFAYQGGGRGFDWQVLAQLERMVQQLPITDPTAAHALPAAHTPQAAHAQQAGHIPQACHTREGGYPSLRQPELTVWFDLDPQIAAQRLASARVPDKFESQPAAFFAAVRAGYAKRQAEMPDRFARIDAAQSMDAVGMDVSLVVTEWLKRAAA</sequence>
<dbReference type="NCBIfam" id="TIGR00041">
    <property type="entry name" value="DTMP_kinase"/>
    <property type="match status" value="1"/>
</dbReference>
<dbReference type="CDD" id="cd01672">
    <property type="entry name" value="TMPK"/>
    <property type="match status" value="1"/>
</dbReference>
<dbReference type="GO" id="GO:0006227">
    <property type="term" value="P:dUDP biosynthetic process"/>
    <property type="evidence" value="ECO:0007669"/>
    <property type="project" value="TreeGrafter"/>
</dbReference>
<keyword evidence="14" id="KW-1185">Reference proteome</keyword>
<feature type="domain" description="Thymidylate kinase-like" evidence="12">
    <location>
        <begin position="9"/>
        <end position="121"/>
    </location>
</feature>
<evidence type="ECO:0000256" key="5">
    <source>
        <dbReference type="ARBA" id="ARBA00022727"/>
    </source>
</evidence>
<dbReference type="GO" id="GO:0005829">
    <property type="term" value="C:cytosol"/>
    <property type="evidence" value="ECO:0007669"/>
    <property type="project" value="TreeGrafter"/>
</dbReference>
<evidence type="ECO:0000256" key="9">
    <source>
        <dbReference type="ARBA" id="ARBA00029962"/>
    </source>
</evidence>
<keyword evidence="7 11" id="KW-0418">Kinase</keyword>
<dbReference type="SUPFAM" id="SSF52540">
    <property type="entry name" value="P-loop containing nucleoside triphosphate hydrolases"/>
    <property type="match status" value="1"/>
</dbReference>
<organism evidence="13 14">
    <name type="scientific">Limnohabitans parvus II-B4</name>
    <dbReference type="NCBI Taxonomy" id="1293052"/>
    <lineage>
        <taxon>Bacteria</taxon>
        <taxon>Pseudomonadati</taxon>
        <taxon>Pseudomonadota</taxon>
        <taxon>Betaproteobacteria</taxon>
        <taxon>Burkholderiales</taxon>
        <taxon>Comamonadaceae</taxon>
        <taxon>Limnohabitans</taxon>
    </lineage>
</organism>
<evidence type="ECO:0000313" key="13">
    <source>
        <dbReference type="EMBL" id="PUE55062.1"/>
    </source>
</evidence>
<name>A0A315EG13_9BURK</name>
<evidence type="ECO:0000256" key="6">
    <source>
        <dbReference type="ARBA" id="ARBA00022741"/>
    </source>
</evidence>
<feature type="binding site" evidence="11">
    <location>
        <begin position="11"/>
        <end position="18"/>
    </location>
    <ligand>
        <name>ATP</name>
        <dbReference type="ChEBI" id="CHEBI:30616"/>
    </ligand>
</feature>
<dbReference type="EMBL" id="NESN01000001">
    <property type="protein sequence ID" value="PUE55062.1"/>
    <property type="molecule type" value="Genomic_DNA"/>
</dbReference>
<reference evidence="13 14" key="1">
    <citation type="submission" date="2017-04" db="EMBL/GenBank/DDBJ databases">
        <title>Unexpected and diverse lifestyles within the genus Limnohabitans.</title>
        <authorList>
            <person name="Kasalicky V."/>
            <person name="Mehrshad M."/>
            <person name="Andrei S.-A."/>
            <person name="Salcher M."/>
            <person name="Kratochvilova H."/>
            <person name="Simek K."/>
            <person name="Ghai R."/>
        </authorList>
    </citation>
    <scope>NUCLEOTIDE SEQUENCE [LARGE SCALE GENOMIC DNA]</scope>
    <source>
        <strain evidence="13 14">II-B4</strain>
    </source>
</reference>
<proteinExistence type="inferred from homology"/>
<evidence type="ECO:0000256" key="4">
    <source>
        <dbReference type="ARBA" id="ARBA00022679"/>
    </source>
</evidence>
<comment type="function">
    <text evidence="11">Phosphorylation of dTMP to form dTDP in both de novo and salvage pathways of dTTP synthesis.</text>
</comment>